<name>A0A3M7RU99_BRAPC</name>
<evidence type="ECO:0000313" key="2">
    <source>
        <dbReference type="Proteomes" id="UP000276133"/>
    </source>
</evidence>
<sequence>MYTLSAGRKWFWPPHYFPGTAKHSFGRNHDCIEREKRPFKARKKMAETVAGRASGQPTERPLNWAFEIILIDTKH</sequence>
<protein>
    <submittedName>
        <fullName evidence="1">Uncharacterized protein</fullName>
    </submittedName>
</protein>
<gene>
    <name evidence="1" type="ORF">BpHYR1_016479</name>
</gene>
<dbReference type="EMBL" id="REGN01002613">
    <property type="protein sequence ID" value="RNA27029.1"/>
    <property type="molecule type" value="Genomic_DNA"/>
</dbReference>
<accession>A0A3M7RU99</accession>
<keyword evidence="2" id="KW-1185">Reference proteome</keyword>
<comment type="caution">
    <text evidence="1">The sequence shown here is derived from an EMBL/GenBank/DDBJ whole genome shotgun (WGS) entry which is preliminary data.</text>
</comment>
<dbReference type="Proteomes" id="UP000276133">
    <property type="component" value="Unassembled WGS sequence"/>
</dbReference>
<reference evidence="1 2" key="1">
    <citation type="journal article" date="2018" name="Sci. Rep.">
        <title>Genomic signatures of local adaptation to the degree of environmental predictability in rotifers.</title>
        <authorList>
            <person name="Franch-Gras L."/>
            <person name="Hahn C."/>
            <person name="Garcia-Roger E.M."/>
            <person name="Carmona M.J."/>
            <person name="Serra M."/>
            <person name="Gomez A."/>
        </authorList>
    </citation>
    <scope>NUCLEOTIDE SEQUENCE [LARGE SCALE GENOMIC DNA]</scope>
    <source>
        <strain evidence="1">HYR1</strain>
    </source>
</reference>
<dbReference type="AlphaFoldDB" id="A0A3M7RU99"/>
<proteinExistence type="predicted"/>
<evidence type="ECO:0000313" key="1">
    <source>
        <dbReference type="EMBL" id="RNA27029.1"/>
    </source>
</evidence>
<organism evidence="1 2">
    <name type="scientific">Brachionus plicatilis</name>
    <name type="common">Marine rotifer</name>
    <name type="synonym">Brachionus muelleri</name>
    <dbReference type="NCBI Taxonomy" id="10195"/>
    <lineage>
        <taxon>Eukaryota</taxon>
        <taxon>Metazoa</taxon>
        <taxon>Spiralia</taxon>
        <taxon>Gnathifera</taxon>
        <taxon>Rotifera</taxon>
        <taxon>Eurotatoria</taxon>
        <taxon>Monogononta</taxon>
        <taxon>Pseudotrocha</taxon>
        <taxon>Ploima</taxon>
        <taxon>Brachionidae</taxon>
        <taxon>Brachionus</taxon>
    </lineage>
</organism>